<evidence type="ECO:0000256" key="4">
    <source>
        <dbReference type="SAM" id="MobiDB-lite"/>
    </source>
</evidence>
<comment type="caution">
    <text evidence="5">The sequence shown here is derived from an EMBL/GenBank/DDBJ whole genome shotgun (WGS) entry which is preliminary data.</text>
</comment>
<name>A0A6S7HSU8_PARCT</name>
<evidence type="ECO:0000256" key="1">
    <source>
        <dbReference type="ARBA" id="ARBA00010495"/>
    </source>
</evidence>
<feature type="non-terminal residue" evidence="5">
    <location>
        <position position="343"/>
    </location>
</feature>
<gene>
    <name evidence="5" type="ORF">PACLA_8A036666</name>
</gene>
<feature type="compositionally biased region" description="Low complexity" evidence="4">
    <location>
        <begin position="161"/>
        <end position="172"/>
    </location>
</feature>
<feature type="region of interest" description="Disordered" evidence="4">
    <location>
        <begin position="1"/>
        <end position="53"/>
    </location>
</feature>
<feature type="region of interest" description="Disordered" evidence="4">
    <location>
        <begin position="285"/>
        <end position="343"/>
    </location>
</feature>
<dbReference type="OrthoDB" id="5977381at2759"/>
<dbReference type="Pfam" id="PF15554">
    <property type="entry name" value="FSIP1"/>
    <property type="match status" value="1"/>
</dbReference>
<feature type="compositionally biased region" description="Acidic residues" evidence="4">
    <location>
        <begin position="151"/>
        <end position="160"/>
    </location>
</feature>
<evidence type="ECO:0000256" key="2">
    <source>
        <dbReference type="ARBA" id="ARBA00019480"/>
    </source>
</evidence>
<evidence type="ECO:0000256" key="3">
    <source>
        <dbReference type="ARBA" id="ARBA00023054"/>
    </source>
</evidence>
<feature type="region of interest" description="Disordered" evidence="4">
    <location>
        <begin position="248"/>
        <end position="267"/>
    </location>
</feature>
<dbReference type="InterPro" id="IPR026246">
    <property type="entry name" value="Fsip1"/>
</dbReference>
<dbReference type="AlphaFoldDB" id="A0A6S7HSU8"/>
<feature type="compositionally biased region" description="Basic residues" evidence="4">
    <location>
        <begin position="321"/>
        <end position="343"/>
    </location>
</feature>
<feature type="compositionally biased region" description="Basic and acidic residues" evidence="4">
    <location>
        <begin position="305"/>
        <end position="320"/>
    </location>
</feature>
<feature type="compositionally biased region" description="Low complexity" evidence="4">
    <location>
        <begin position="11"/>
        <end position="34"/>
    </location>
</feature>
<reference evidence="5" key="1">
    <citation type="submission" date="2020-04" db="EMBL/GenBank/DDBJ databases">
        <authorList>
            <person name="Alioto T."/>
            <person name="Alioto T."/>
            <person name="Gomez Garrido J."/>
        </authorList>
    </citation>
    <scope>NUCLEOTIDE SEQUENCE</scope>
    <source>
        <strain evidence="5">A484AB</strain>
    </source>
</reference>
<keyword evidence="6" id="KW-1185">Reference proteome</keyword>
<organism evidence="5 6">
    <name type="scientific">Paramuricea clavata</name>
    <name type="common">Red gorgonian</name>
    <name type="synonym">Violescent sea-whip</name>
    <dbReference type="NCBI Taxonomy" id="317549"/>
    <lineage>
        <taxon>Eukaryota</taxon>
        <taxon>Metazoa</taxon>
        <taxon>Cnidaria</taxon>
        <taxon>Anthozoa</taxon>
        <taxon>Octocorallia</taxon>
        <taxon>Malacalcyonacea</taxon>
        <taxon>Plexauridae</taxon>
        <taxon>Paramuricea</taxon>
    </lineage>
</organism>
<protein>
    <recommendedName>
        <fullName evidence="2">Fibrous sheath-interacting protein 1</fullName>
    </recommendedName>
</protein>
<feature type="compositionally biased region" description="Basic and acidic residues" evidence="4">
    <location>
        <begin position="285"/>
        <end position="294"/>
    </location>
</feature>
<evidence type="ECO:0000313" key="6">
    <source>
        <dbReference type="Proteomes" id="UP001152795"/>
    </source>
</evidence>
<dbReference type="PANTHER" id="PTHR22012:SF2">
    <property type="entry name" value="FIBROUS SHEATH-INTERACTING PROTEIN 1"/>
    <property type="match status" value="1"/>
</dbReference>
<accession>A0A6S7HSU8</accession>
<dbReference type="EMBL" id="CACRXK020002925">
    <property type="protein sequence ID" value="CAB3996687.1"/>
    <property type="molecule type" value="Genomic_DNA"/>
</dbReference>
<dbReference type="PANTHER" id="PTHR22012">
    <property type="entry name" value="FIBROUS SHEATH INTERACTING PROTEIN 1"/>
    <property type="match status" value="1"/>
</dbReference>
<keyword evidence="3" id="KW-0175">Coiled coil</keyword>
<dbReference type="PRINTS" id="PR02075">
    <property type="entry name" value="FIBSHEATHIP1"/>
</dbReference>
<proteinExistence type="inferred from homology"/>
<feature type="region of interest" description="Disordered" evidence="4">
    <location>
        <begin position="134"/>
        <end position="176"/>
    </location>
</feature>
<dbReference type="Proteomes" id="UP001152795">
    <property type="component" value="Unassembled WGS sequence"/>
</dbReference>
<evidence type="ECO:0000313" key="5">
    <source>
        <dbReference type="EMBL" id="CAB3996687.1"/>
    </source>
</evidence>
<sequence>MEIVSEGSLESISRPASTSKRSSSRSSVRSASSSVQHSLDILPPEEPSLSWSTNFQVEEDVVVTDITEDVSSDNEQDLLLTDETSLQAKFEQTSNKTTNSLSVLDEASLSDKIGQQIINSDSVKEALLSNENTLKEKTKQHENSIGSVTELQDENLEQAESESSSTTGSYENEGLDPKIRKGMERIKKLDNILTEKVKREKEVKKQRRDQERMWRDHLDMLEKSRDAELGKPVDLGPAHMLALGAPNETEDSVSEDSPPVTPLFATQPLVDEERILRQKRHEETYFEIHGHSGDTEGDDISTTESRNKMSRGEANEDKLKRNNKKNKKERKMKKKDFIKRNIL</sequence>
<comment type="similarity">
    <text evidence="1">Belongs to the FSIP1 family.</text>
</comment>